<organism evidence="1 2">
    <name type="scientific">Desulfosporosinus nitroreducens</name>
    <dbReference type="NCBI Taxonomy" id="2018668"/>
    <lineage>
        <taxon>Bacteria</taxon>
        <taxon>Bacillati</taxon>
        <taxon>Bacillota</taxon>
        <taxon>Clostridia</taxon>
        <taxon>Eubacteriales</taxon>
        <taxon>Desulfitobacteriaceae</taxon>
        <taxon>Desulfosporosinus</taxon>
    </lineage>
</organism>
<evidence type="ECO:0000313" key="2">
    <source>
        <dbReference type="Proteomes" id="UP001176021"/>
    </source>
</evidence>
<gene>
    <name evidence="1" type="ORF">M8H41_15575</name>
</gene>
<proteinExistence type="predicted"/>
<dbReference type="EMBL" id="JAMJEV010000013">
    <property type="protein sequence ID" value="MDO0824264.1"/>
    <property type="molecule type" value="Genomic_DNA"/>
</dbReference>
<dbReference type="Proteomes" id="UP001176021">
    <property type="component" value="Unassembled WGS sequence"/>
</dbReference>
<accession>A0ABT8QUM9</accession>
<comment type="caution">
    <text evidence="1">The sequence shown here is derived from an EMBL/GenBank/DDBJ whole genome shotgun (WGS) entry which is preliminary data.</text>
</comment>
<name>A0ABT8QUM9_9FIRM</name>
<evidence type="ECO:0000313" key="1">
    <source>
        <dbReference type="EMBL" id="MDO0824264.1"/>
    </source>
</evidence>
<sequence>MPEEVSITSSKVIYATPETGVMVVSELSDGSACAVRLIGENKEAAVYIFFPNGYDGSLDLEPIAENAVG</sequence>
<keyword evidence="2" id="KW-1185">Reference proteome</keyword>
<dbReference type="RefSeq" id="WP_302049242.1">
    <property type="nucleotide sequence ID" value="NZ_JAMJEV010000013.1"/>
</dbReference>
<protein>
    <submittedName>
        <fullName evidence="1">Uncharacterized protein</fullName>
    </submittedName>
</protein>
<reference evidence="1" key="1">
    <citation type="submission" date="2022-05" db="EMBL/GenBank/DDBJ databases">
        <title>Expanded diversity of anoxic marine methylotrophy in a Black Sea sulfate reducing microorganism.</title>
        <authorList>
            <person name="Fischer P.Q."/>
            <person name="Stams A.J.M."/>
            <person name="Villanueva L."/>
            <person name="Sousa D.Z."/>
        </authorList>
    </citation>
    <scope>NUCLEOTIDE SEQUENCE</scope>
    <source>
        <strain evidence="1">P130</strain>
    </source>
</reference>